<proteinExistence type="predicted"/>
<evidence type="ECO:0000313" key="2">
    <source>
        <dbReference type="EMBL" id="KAF0042805.1"/>
    </source>
</evidence>
<dbReference type="EMBL" id="VEVO01000004">
    <property type="protein sequence ID" value="KAF0042805.1"/>
    <property type="molecule type" value="Genomic_DNA"/>
</dbReference>
<accession>A0A6A4TC30</accession>
<evidence type="ECO:0000256" key="1">
    <source>
        <dbReference type="SAM" id="MobiDB-lite"/>
    </source>
</evidence>
<evidence type="ECO:0000313" key="3">
    <source>
        <dbReference type="Proteomes" id="UP000438429"/>
    </source>
</evidence>
<reference evidence="2 3" key="1">
    <citation type="submission" date="2019-06" db="EMBL/GenBank/DDBJ databases">
        <title>Draft genomes of female and male turbot (Scophthalmus maximus).</title>
        <authorList>
            <person name="Xu H."/>
            <person name="Xu X.-W."/>
            <person name="Shao C."/>
            <person name="Chen S."/>
        </authorList>
    </citation>
    <scope>NUCLEOTIDE SEQUENCE [LARGE SCALE GENOMIC DNA]</scope>
    <source>
        <strain evidence="2">Ysfricsl-2016a</strain>
        <tissue evidence="2">Blood</tissue>
    </source>
</reference>
<sequence length="154" mass="17218">MWREARIGSDCEKRLNSEVKKLDPSYSTTRSLGSDQDYQIDIIHELDLANATYGITQVAGLHNGSKAFLFRDGYRGNTDYAAQRTLPGTPACRQMKPRHLQGAKGVTDGPFETPRRTDPDDFHVSRAKGKNFQRLWGLTGKVSPPLALRGKKNN</sequence>
<protein>
    <submittedName>
        <fullName evidence="2">Uncharacterized protein</fullName>
    </submittedName>
</protein>
<name>A0A6A4TC30_SCOMX</name>
<comment type="caution">
    <text evidence="2">The sequence shown here is derived from an EMBL/GenBank/DDBJ whole genome shotgun (WGS) entry which is preliminary data.</text>
</comment>
<dbReference type="Proteomes" id="UP000438429">
    <property type="component" value="Unassembled WGS sequence"/>
</dbReference>
<dbReference type="AlphaFoldDB" id="A0A6A4TC30"/>
<organism evidence="2 3">
    <name type="scientific">Scophthalmus maximus</name>
    <name type="common">Turbot</name>
    <name type="synonym">Psetta maxima</name>
    <dbReference type="NCBI Taxonomy" id="52904"/>
    <lineage>
        <taxon>Eukaryota</taxon>
        <taxon>Metazoa</taxon>
        <taxon>Chordata</taxon>
        <taxon>Craniata</taxon>
        <taxon>Vertebrata</taxon>
        <taxon>Euteleostomi</taxon>
        <taxon>Actinopterygii</taxon>
        <taxon>Neopterygii</taxon>
        <taxon>Teleostei</taxon>
        <taxon>Neoteleostei</taxon>
        <taxon>Acanthomorphata</taxon>
        <taxon>Carangaria</taxon>
        <taxon>Pleuronectiformes</taxon>
        <taxon>Pleuronectoidei</taxon>
        <taxon>Scophthalmidae</taxon>
        <taxon>Scophthalmus</taxon>
    </lineage>
</organism>
<feature type="region of interest" description="Disordered" evidence="1">
    <location>
        <begin position="88"/>
        <end position="121"/>
    </location>
</feature>
<gene>
    <name evidence="2" type="ORF">F2P81_004142</name>
</gene>